<reference evidence="2 3" key="1">
    <citation type="submission" date="2013-06" db="EMBL/GenBank/DDBJ databases">
        <title>Whole genome shotgun sequence of Bacillus selenatarsenatis SF-1.</title>
        <authorList>
            <person name="Kuroda M."/>
            <person name="Sei K."/>
            <person name="Yamashita M."/>
            <person name="Ike M."/>
        </authorList>
    </citation>
    <scope>NUCLEOTIDE SEQUENCE [LARGE SCALE GENOMIC DNA]</scope>
    <source>
        <strain evidence="2 3">SF-1</strain>
    </source>
</reference>
<gene>
    <name evidence="2" type="ORF">SAMD00020551_1210</name>
</gene>
<evidence type="ECO:0000313" key="3">
    <source>
        <dbReference type="Proteomes" id="UP000031014"/>
    </source>
</evidence>
<dbReference type="Gene3D" id="3.40.50.1820">
    <property type="entry name" value="alpha/beta hydrolase"/>
    <property type="match status" value="1"/>
</dbReference>
<dbReference type="STRING" id="1321606.SAMD00020551_1210"/>
<sequence length="242" mass="26061">MNKFRGLISFAITMVFLLSVFSTAEAAKKVPVASEKDPVIFVHGFTGSSSSFDNLKQWLVSQGWPANYLYAIQYSDTTGSSVDNAYELQSFVKNVLRQTKASKVDIVSHSMGGLSTRYYVKYLEGAQKVDDVVTLGSPHHGTNSSYFGLWTQGAREMVPGSAFLNDLNSVDETPNGSDTSAPIQYTSIYSSADTVINPYTSSIINGAENVEISGVSHSGLLTDSSVRPLIQAGLEDGGKNTN</sequence>
<dbReference type="Proteomes" id="UP000031014">
    <property type="component" value="Unassembled WGS sequence"/>
</dbReference>
<dbReference type="GO" id="GO:0016298">
    <property type="term" value="F:lipase activity"/>
    <property type="evidence" value="ECO:0007669"/>
    <property type="project" value="TreeGrafter"/>
</dbReference>
<accession>A0A0A8X1D8</accession>
<dbReference type="InterPro" id="IPR002918">
    <property type="entry name" value="Lipase_EstA/Esterase_EstB"/>
</dbReference>
<dbReference type="Pfam" id="PF01674">
    <property type="entry name" value="Lipase_2"/>
    <property type="match status" value="1"/>
</dbReference>
<feature type="signal peptide" evidence="1">
    <location>
        <begin position="1"/>
        <end position="26"/>
    </location>
</feature>
<comment type="caution">
    <text evidence="2">The sequence shown here is derived from an EMBL/GenBank/DDBJ whole genome shotgun (WGS) entry which is preliminary data.</text>
</comment>
<evidence type="ECO:0000313" key="2">
    <source>
        <dbReference type="EMBL" id="GAM13074.1"/>
    </source>
</evidence>
<feature type="chain" id="PRO_5002041369" evidence="1">
    <location>
        <begin position="27"/>
        <end position="242"/>
    </location>
</feature>
<dbReference type="AlphaFoldDB" id="A0A0A8X1D8"/>
<dbReference type="GO" id="GO:0016042">
    <property type="term" value="P:lipid catabolic process"/>
    <property type="evidence" value="ECO:0007669"/>
    <property type="project" value="InterPro"/>
</dbReference>
<dbReference type="RefSeq" id="WP_041964954.1">
    <property type="nucleotide sequence ID" value="NZ_BASE01000025.1"/>
</dbReference>
<dbReference type="InterPro" id="IPR029058">
    <property type="entry name" value="AB_hydrolase_fold"/>
</dbReference>
<evidence type="ECO:0000256" key="1">
    <source>
        <dbReference type="SAM" id="SignalP"/>
    </source>
</evidence>
<organism evidence="2 3">
    <name type="scientific">Mesobacillus selenatarsenatis (strain DSM 18680 / JCM 14380 / FERM P-15431 / SF-1)</name>
    <dbReference type="NCBI Taxonomy" id="1321606"/>
    <lineage>
        <taxon>Bacteria</taxon>
        <taxon>Bacillati</taxon>
        <taxon>Bacillota</taxon>
        <taxon>Bacilli</taxon>
        <taxon>Bacillales</taxon>
        <taxon>Bacillaceae</taxon>
        <taxon>Mesobacillus</taxon>
    </lineage>
</organism>
<keyword evidence="1" id="KW-0732">Signal</keyword>
<dbReference type="EMBL" id="BASE01000025">
    <property type="protein sequence ID" value="GAM13074.1"/>
    <property type="molecule type" value="Genomic_DNA"/>
</dbReference>
<name>A0A0A8X1D8_MESS1</name>
<protein>
    <submittedName>
        <fullName evidence="2">Lipase, putative</fullName>
    </submittedName>
</protein>
<dbReference type="SUPFAM" id="SSF53474">
    <property type="entry name" value="alpha/beta-Hydrolases"/>
    <property type="match status" value="1"/>
</dbReference>
<keyword evidence="3" id="KW-1185">Reference proteome</keyword>
<dbReference type="OrthoDB" id="503948at2"/>
<dbReference type="PANTHER" id="PTHR32015:SF1">
    <property type="entry name" value="LIPASE"/>
    <property type="match status" value="1"/>
</dbReference>
<proteinExistence type="predicted"/>
<dbReference type="PANTHER" id="PTHR32015">
    <property type="entry name" value="FASTING INDUCED LIPASE"/>
    <property type="match status" value="1"/>
</dbReference>